<dbReference type="PANTHER" id="PTHR13847">
    <property type="entry name" value="SARCOSINE DEHYDROGENASE-RELATED"/>
    <property type="match status" value="1"/>
</dbReference>
<evidence type="ECO:0000256" key="6">
    <source>
        <dbReference type="ARBA" id="ARBA00022694"/>
    </source>
</evidence>
<evidence type="ECO:0000313" key="13">
    <source>
        <dbReference type="EMBL" id="MFJ5445200.1"/>
    </source>
</evidence>
<evidence type="ECO:0000313" key="14">
    <source>
        <dbReference type="Proteomes" id="UP001617669"/>
    </source>
</evidence>
<evidence type="ECO:0000256" key="5">
    <source>
        <dbReference type="ARBA" id="ARBA00022691"/>
    </source>
</evidence>
<dbReference type="Gene3D" id="3.40.50.150">
    <property type="entry name" value="Vaccinia Virus protein VP39"/>
    <property type="match status" value="1"/>
</dbReference>
<keyword evidence="8 10" id="KW-0560">Oxidoreductase</keyword>
<dbReference type="SUPFAM" id="SSF51905">
    <property type="entry name" value="FAD/NAD(P)-binding domain"/>
    <property type="match status" value="1"/>
</dbReference>
<comment type="subcellular location">
    <subcellularLocation>
        <location evidence="10">Cytoplasm</location>
    </subcellularLocation>
</comment>
<evidence type="ECO:0000259" key="12">
    <source>
        <dbReference type="Pfam" id="PF05430"/>
    </source>
</evidence>
<comment type="cofactor">
    <cofactor evidence="10">
        <name>FAD</name>
        <dbReference type="ChEBI" id="CHEBI:57692"/>
    </cofactor>
</comment>
<keyword evidence="5 10" id="KW-0949">S-adenosyl-L-methionine</keyword>
<dbReference type="Pfam" id="PF01266">
    <property type="entry name" value="DAO"/>
    <property type="match status" value="1"/>
</dbReference>
<feature type="domain" description="MnmC-like methyltransferase" evidence="12">
    <location>
        <begin position="112"/>
        <end position="233"/>
    </location>
</feature>
<dbReference type="SUPFAM" id="SSF54373">
    <property type="entry name" value="FAD-linked reductases, C-terminal domain"/>
    <property type="match status" value="1"/>
</dbReference>
<dbReference type="InterPro" id="IPR047785">
    <property type="entry name" value="tRNA_MNMC2"/>
</dbReference>
<evidence type="ECO:0000256" key="9">
    <source>
        <dbReference type="ARBA" id="ARBA00023268"/>
    </source>
</evidence>
<keyword evidence="9 10" id="KW-0511">Multifunctional enzyme</keyword>
<name>A0ABW8GIJ5_9PROT</name>
<dbReference type="Pfam" id="PF05430">
    <property type="entry name" value="Methyltransf_30"/>
    <property type="match status" value="1"/>
</dbReference>
<evidence type="ECO:0000256" key="8">
    <source>
        <dbReference type="ARBA" id="ARBA00023002"/>
    </source>
</evidence>
<keyword evidence="3 10" id="KW-0285">Flavoprotein</keyword>
<dbReference type="EC" id="1.5.-.-" evidence="10"/>
<dbReference type="EMBL" id="JBIWXY010000001">
    <property type="protein sequence ID" value="MFJ5445200.1"/>
    <property type="molecule type" value="Genomic_DNA"/>
</dbReference>
<comment type="catalytic activity">
    <reaction evidence="10">
        <text>5-aminomethyl-2-thiouridine(34) in tRNA + S-adenosyl-L-methionine = 5-methylaminomethyl-2-thiouridine(34) in tRNA + S-adenosyl-L-homocysteine + H(+)</text>
        <dbReference type="Rhea" id="RHEA:19569"/>
        <dbReference type="Rhea" id="RHEA-COMP:10195"/>
        <dbReference type="Rhea" id="RHEA-COMP:10197"/>
        <dbReference type="ChEBI" id="CHEBI:15378"/>
        <dbReference type="ChEBI" id="CHEBI:57856"/>
        <dbReference type="ChEBI" id="CHEBI:59789"/>
        <dbReference type="ChEBI" id="CHEBI:74454"/>
        <dbReference type="ChEBI" id="CHEBI:74455"/>
        <dbReference type="EC" id="2.1.1.61"/>
    </reaction>
</comment>
<dbReference type="NCBIfam" id="NF033855">
    <property type="entry name" value="tRNA_MNMC2"/>
    <property type="match status" value="1"/>
</dbReference>
<dbReference type="InterPro" id="IPR017610">
    <property type="entry name" value="tRNA_S-uridine_synth_MnmC_C"/>
</dbReference>
<comment type="similarity">
    <text evidence="10">In the N-terminal section; belongs to the methyltransferase superfamily. tRNA (mnm(5)s(2)U34)-methyltransferase family.</text>
</comment>
<sequence length="646" mass="71493">MSTQPHSQALLEWHEGQPYSAHFGDVYFSRESGLEETRHVFLQHNQLAERWQNLPHKTFTIVETGFGTGLNFLCAWQLWEQIAPADASLHFVSIEKFPLKHADLTRALDLWPELRQYSQALLAQYHQIVPGWQRLVFCQGRVQLTLLVGDVLELLPHLSSRADAWFLDGFAPSRNPEMWQDALFTQMAEFSHQHTTFATFTSAGIVKRGLQSAGFEVNKVAGHGRKREMLCGTFTRHERPAIQAGCAIVIGGGIAGTATSHALAERGWQVKLIEQESALAQHASGNPVGVLYPKLARNDVPLSRLSLAGYLHSLRLLQRLSLDQASHMRCGMLQLAFDEQELERCQRLVAQGFSTELLYWVEKEEASEMAGVPLSHGALYFPEAGWVKPQAYCAALAQHANITQTLSTHATELRQCGDAWQVWAGGQLLDEADIVVIANAAQAANFSQTRHLLLEQVRGQISQLKQMADMPALRTLLCTDGYISPPVEGSYCLGATFVPGDTTTTVRTEEHQQNLEMLHRMAPALHTTLMPQVPTGRAAIRCTSPDYLPLVGPVLDAEILEAKPPRYTADPASSLPWLPGLYINTGHGSKGLTTAPIAAEMLACAIHQEPAPVDSELLAALDPNRFLLRKLGLKRMVRGLACYPLR</sequence>
<keyword evidence="7 10" id="KW-0274">FAD</keyword>
<dbReference type="InterPro" id="IPR006076">
    <property type="entry name" value="FAD-dep_OxRdtase"/>
</dbReference>
<dbReference type="PANTHER" id="PTHR13847:SF283">
    <property type="entry name" value="TRNA 5-METHYLAMINOMETHYL-2-THIOURIDINE BIOSYNTHESIS BIFUNCTIONAL PROTEIN MNMC"/>
    <property type="match status" value="1"/>
</dbReference>
<dbReference type="InterPro" id="IPR008471">
    <property type="entry name" value="MnmC-like_methylTransf"/>
</dbReference>
<evidence type="ECO:0000256" key="4">
    <source>
        <dbReference type="ARBA" id="ARBA00022679"/>
    </source>
</evidence>
<feature type="region of interest" description="FAD-dependent cmnm(5)s(2)U34 oxidoreductase" evidence="10">
    <location>
        <begin position="250"/>
        <end position="646"/>
    </location>
</feature>
<organism evidence="13 14">
    <name type="scientific">Methylobacillus methanolivorans</name>
    <dbReference type="NCBI Taxonomy" id="1848927"/>
    <lineage>
        <taxon>Bacteria</taxon>
        <taxon>Pseudomonadati</taxon>
        <taxon>Pseudomonadota</taxon>
        <taxon>Betaproteobacteria</taxon>
        <taxon>Nitrosomonadales</taxon>
        <taxon>Methylophilaceae</taxon>
        <taxon>Methylobacillus</taxon>
    </lineage>
</organism>
<comment type="function">
    <text evidence="10">Catalyzes the last two steps in the biosynthesis of 5-methylaminomethyl-2-thiouridine (mnm(5)s(2)U) at the wobble position (U34) in tRNA. Catalyzes the FAD-dependent demodification of cmnm(5)s(2)U34 to nm(5)s(2)U34, followed by the transfer of a methyl group from S-adenosyl-L-methionine to nm(5)s(2)U34, to form mnm(5)s(2)U34.</text>
</comment>
<dbReference type="Gene3D" id="3.50.50.60">
    <property type="entry name" value="FAD/NAD(P)-binding domain"/>
    <property type="match status" value="1"/>
</dbReference>
<evidence type="ECO:0000256" key="7">
    <source>
        <dbReference type="ARBA" id="ARBA00022827"/>
    </source>
</evidence>
<keyword evidence="1 10" id="KW-0963">Cytoplasm</keyword>
<dbReference type="HAMAP" id="MF_01102">
    <property type="entry name" value="MnmC"/>
    <property type="match status" value="1"/>
</dbReference>
<keyword evidence="14" id="KW-1185">Reference proteome</keyword>
<evidence type="ECO:0000259" key="11">
    <source>
        <dbReference type="Pfam" id="PF01266"/>
    </source>
</evidence>
<gene>
    <name evidence="10 13" type="primary">mnmC</name>
    <name evidence="13" type="ORF">ACIKP9_03050</name>
</gene>
<dbReference type="Proteomes" id="UP001617669">
    <property type="component" value="Unassembled WGS sequence"/>
</dbReference>
<feature type="region of interest" description="tRNA (mnm(5)s(2)U34)-methyltransferase" evidence="10">
    <location>
        <begin position="1"/>
        <end position="235"/>
    </location>
</feature>
<comment type="caution">
    <text evidence="13">The sequence shown here is derived from an EMBL/GenBank/DDBJ whole genome shotgun (WGS) entry which is preliminary data.</text>
</comment>
<evidence type="ECO:0000256" key="3">
    <source>
        <dbReference type="ARBA" id="ARBA00022630"/>
    </source>
</evidence>
<dbReference type="RefSeq" id="WP_400879143.1">
    <property type="nucleotide sequence ID" value="NZ_JBIWXY010000001.1"/>
</dbReference>
<evidence type="ECO:0000256" key="2">
    <source>
        <dbReference type="ARBA" id="ARBA00022603"/>
    </source>
</evidence>
<dbReference type="InterPro" id="IPR023032">
    <property type="entry name" value="tRNA_MAMT_biosynth_bifunc_MnmC"/>
</dbReference>
<protein>
    <recommendedName>
        <fullName evidence="10">tRNA 5-methylaminomethyl-2-thiouridine biosynthesis bifunctional protein MnmC</fullName>
        <shortName evidence="10">tRNA mnm(5)s(2)U biosynthesis bifunctional protein</shortName>
    </recommendedName>
    <domain>
        <recommendedName>
            <fullName evidence="10">tRNA (mnm(5)s(2)U34)-methyltransferase</fullName>
            <ecNumber evidence="10">2.1.1.61</ecNumber>
        </recommendedName>
    </domain>
    <domain>
        <recommendedName>
            <fullName evidence="10">FAD-dependent cmnm(5)s(2)U34 oxidoreductase</fullName>
            <ecNumber evidence="10">1.5.-.-</ecNumber>
        </recommendedName>
    </domain>
</protein>
<evidence type="ECO:0000256" key="10">
    <source>
        <dbReference type="HAMAP-Rule" id="MF_01102"/>
    </source>
</evidence>
<dbReference type="NCBIfam" id="TIGR03197">
    <property type="entry name" value="MnmC_Cterm"/>
    <property type="match status" value="1"/>
</dbReference>
<proteinExistence type="inferred from homology"/>
<evidence type="ECO:0000256" key="1">
    <source>
        <dbReference type="ARBA" id="ARBA00022490"/>
    </source>
</evidence>
<feature type="domain" description="FAD dependent oxidoreductase" evidence="11">
    <location>
        <begin position="248"/>
        <end position="603"/>
    </location>
</feature>
<reference evidence="13 14" key="1">
    <citation type="submission" date="2024-11" db="EMBL/GenBank/DDBJ databases">
        <authorList>
            <person name="Kaparullina E.N."/>
            <person name="Delegan Y.A."/>
            <person name="Doronina N.V."/>
        </authorList>
    </citation>
    <scope>NUCLEOTIDE SEQUENCE [LARGE SCALE GENOMIC DNA]</scope>
    <source>
        <strain evidence="13 14">7sh_L</strain>
    </source>
</reference>
<keyword evidence="4 10" id="KW-0808">Transferase</keyword>
<dbReference type="InterPro" id="IPR029063">
    <property type="entry name" value="SAM-dependent_MTases_sf"/>
</dbReference>
<accession>A0ABW8GIJ5</accession>
<comment type="similarity">
    <text evidence="10">In the C-terminal section; belongs to the DAO family.</text>
</comment>
<dbReference type="Gene3D" id="3.30.9.10">
    <property type="entry name" value="D-Amino Acid Oxidase, subunit A, domain 2"/>
    <property type="match status" value="1"/>
</dbReference>
<dbReference type="EC" id="2.1.1.61" evidence="10"/>
<keyword evidence="6 10" id="KW-0819">tRNA processing</keyword>
<dbReference type="NCBIfam" id="NF002481">
    <property type="entry name" value="PRK01747.1-2"/>
    <property type="match status" value="1"/>
</dbReference>
<keyword evidence="2 10" id="KW-0489">Methyltransferase</keyword>
<dbReference type="InterPro" id="IPR036188">
    <property type="entry name" value="FAD/NAD-bd_sf"/>
</dbReference>